<dbReference type="Pfam" id="PF00072">
    <property type="entry name" value="Response_reg"/>
    <property type="match status" value="1"/>
</dbReference>
<dbReference type="PROSITE" id="PS50887">
    <property type="entry name" value="GGDEF"/>
    <property type="match status" value="1"/>
</dbReference>
<feature type="domain" description="PAS" evidence="5">
    <location>
        <begin position="137"/>
        <end position="191"/>
    </location>
</feature>
<dbReference type="Gene3D" id="3.30.450.20">
    <property type="entry name" value="PAS domain"/>
    <property type="match status" value="1"/>
</dbReference>
<accession>A0ABN6WWW0</accession>
<dbReference type="RefSeq" id="WP_286336649.1">
    <property type="nucleotide sequence ID" value="NZ_AP027370.1"/>
</dbReference>
<reference evidence="7 8" key="1">
    <citation type="submission" date="2023-03" db="EMBL/GenBank/DDBJ databases">
        <title>Description of Hydrogenimonas sp. ISO32.</title>
        <authorList>
            <person name="Mino S."/>
            <person name="Fukazawa S."/>
            <person name="Sawabe T."/>
        </authorList>
    </citation>
    <scope>NUCLEOTIDE SEQUENCE [LARGE SCALE GENOMIC DNA]</scope>
    <source>
        <strain evidence="7 8">ISO32</strain>
    </source>
</reference>
<keyword evidence="8" id="KW-1185">Reference proteome</keyword>
<feature type="modified residue" description="4-aspartylphosphate" evidence="3">
    <location>
        <position position="59"/>
    </location>
</feature>
<gene>
    <name evidence="7" type="ORF">HCR_20170</name>
</gene>
<protein>
    <recommendedName>
        <fullName evidence="1">diguanylate cyclase</fullName>
        <ecNumber evidence="1">2.7.7.65</ecNumber>
    </recommendedName>
</protein>
<evidence type="ECO:0000259" key="4">
    <source>
        <dbReference type="PROSITE" id="PS50110"/>
    </source>
</evidence>
<dbReference type="SUPFAM" id="SSF52172">
    <property type="entry name" value="CheY-like"/>
    <property type="match status" value="1"/>
</dbReference>
<evidence type="ECO:0000256" key="2">
    <source>
        <dbReference type="ARBA" id="ARBA00034247"/>
    </source>
</evidence>
<dbReference type="InterPro" id="IPR000014">
    <property type="entry name" value="PAS"/>
</dbReference>
<dbReference type="CDD" id="cd17535">
    <property type="entry name" value="REC_NarL-like"/>
    <property type="match status" value="1"/>
</dbReference>
<dbReference type="SMART" id="SM00267">
    <property type="entry name" value="GGDEF"/>
    <property type="match status" value="1"/>
</dbReference>
<dbReference type="CDD" id="cd01949">
    <property type="entry name" value="GGDEF"/>
    <property type="match status" value="1"/>
</dbReference>
<dbReference type="Gene3D" id="3.30.450.40">
    <property type="match status" value="1"/>
</dbReference>
<evidence type="ECO:0000259" key="5">
    <source>
        <dbReference type="PROSITE" id="PS50112"/>
    </source>
</evidence>
<dbReference type="SMART" id="SM00448">
    <property type="entry name" value="REC"/>
    <property type="match status" value="1"/>
</dbReference>
<sequence length="592" mass="67944">MQEFQKLPIKVVYVEDDEIIRRKISSHLQKHVDILYTARDGEEGLRLFLENDPDAIVTDFMMPNMNGLEMIKKIKTKKPETPIFVTTAFDDTLYLTDAIKLGITQYISKSSEPDKLVETIRDFFKSMYHTFLTLEFSEEGTILSISDTFAKLLGFHKDELLSRPIERVFNPLHDTDHSLLLKRLSQANGNEHIHAIFRKKDGSEIVMNGSTTSATDPEHGKKFITQWHPIDCIIRSNKQIRERLEKEFYIKSLMKFHAEISQKIISSRSIEEFLQDVVNRLGEIDPEVASFITIQKASWLEPGFFPTGTSIDFERLIPEPIDLAKKGNEFRYLPFFLCAKHNQIVFIDDISHLAQSPLKEILSKESIVTVISIPMKIQSKKQAAGVLSLLFSRYHTFDKEELDLWQSVTDTVTFGMESIQAKLERDALIMKLDRLAHTDKLTGSLNRHRGIEILEHEIARAKRYGHTFSVIFFDIDHFKRINDTYGHTIGDNVLIKAVKAIKNSLRSTDSIIRWGGEEFLIILPETPLSDTIQIARKLREQIESRNGNIPVPITASFGAAEWESALTLDTLISKADSKMYEAKRLGRNRIAY</sequence>
<dbReference type="InterPro" id="IPR029787">
    <property type="entry name" value="Nucleotide_cyclase"/>
</dbReference>
<dbReference type="PROSITE" id="PS50110">
    <property type="entry name" value="RESPONSE_REGULATORY"/>
    <property type="match status" value="1"/>
</dbReference>
<dbReference type="CDD" id="cd00130">
    <property type="entry name" value="PAS"/>
    <property type="match status" value="1"/>
</dbReference>
<dbReference type="InterPro" id="IPR029016">
    <property type="entry name" value="GAF-like_dom_sf"/>
</dbReference>
<dbReference type="InterPro" id="IPR043128">
    <property type="entry name" value="Rev_trsase/Diguanyl_cyclase"/>
</dbReference>
<dbReference type="InterPro" id="IPR035965">
    <property type="entry name" value="PAS-like_dom_sf"/>
</dbReference>
<dbReference type="InterPro" id="IPR050469">
    <property type="entry name" value="Diguanylate_Cyclase"/>
</dbReference>
<dbReference type="Pfam" id="PF00990">
    <property type="entry name" value="GGDEF"/>
    <property type="match status" value="1"/>
</dbReference>
<dbReference type="InterPro" id="IPR001789">
    <property type="entry name" value="Sig_transdc_resp-reg_receiver"/>
</dbReference>
<name>A0ABN6WWW0_9BACT</name>
<dbReference type="InterPro" id="IPR011006">
    <property type="entry name" value="CheY-like_superfamily"/>
</dbReference>
<evidence type="ECO:0000259" key="6">
    <source>
        <dbReference type="PROSITE" id="PS50887"/>
    </source>
</evidence>
<dbReference type="SUPFAM" id="SSF55781">
    <property type="entry name" value="GAF domain-like"/>
    <property type="match status" value="1"/>
</dbReference>
<dbReference type="SUPFAM" id="SSF55073">
    <property type="entry name" value="Nucleotide cyclase"/>
    <property type="match status" value="1"/>
</dbReference>
<evidence type="ECO:0000313" key="7">
    <source>
        <dbReference type="EMBL" id="BDY13705.1"/>
    </source>
</evidence>
<feature type="domain" description="GGDEF" evidence="6">
    <location>
        <begin position="466"/>
        <end position="592"/>
    </location>
</feature>
<dbReference type="NCBIfam" id="TIGR00229">
    <property type="entry name" value="sensory_box"/>
    <property type="match status" value="1"/>
</dbReference>
<dbReference type="EMBL" id="AP027370">
    <property type="protein sequence ID" value="BDY13705.1"/>
    <property type="molecule type" value="Genomic_DNA"/>
</dbReference>
<dbReference type="PROSITE" id="PS50112">
    <property type="entry name" value="PAS"/>
    <property type="match status" value="1"/>
</dbReference>
<feature type="domain" description="Response regulatory" evidence="4">
    <location>
        <begin position="10"/>
        <end position="124"/>
    </location>
</feature>
<dbReference type="Pfam" id="PF13426">
    <property type="entry name" value="PAS_9"/>
    <property type="match status" value="1"/>
</dbReference>
<comment type="catalytic activity">
    <reaction evidence="2">
        <text>2 GTP = 3',3'-c-di-GMP + 2 diphosphate</text>
        <dbReference type="Rhea" id="RHEA:24898"/>
        <dbReference type="ChEBI" id="CHEBI:33019"/>
        <dbReference type="ChEBI" id="CHEBI:37565"/>
        <dbReference type="ChEBI" id="CHEBI:58805"/>
        <dbReference type="EC" id="2.7.7.65"/>
    </reaction>
</comment>
<dbReference type="Gene3D" id="3.40.50.2300">
    <property type="match status" value="1"/>
</dbReference>
<organism evidence="7 8">
    <name type="scientific">Hydrogenimonas cancrithermarum</name>
    <dbReference type="NCBI Taxonomy" id="2993563"/>
    <lineage>
        <taxon>Bacteria</taxon>
        <taxon>Pseudomonadati</taxon>
        <taxon>Campylobacterota</taxon>
        <taxon>Epsilonproteobacteria</taxon>
        <taxon>Campylobacterales</taxon>
        <taxon>Hydrogenimonadaceae</taxon>
        <taxon>Hydrogenimonas</taxon>
    </lineage>
</organism>
<evidence type="ECO:0000313" key="8">
    <source>
        <dbReference type="Proteomes" id="UP001321445"/>
    </source>
</evidence>
<dbReference type="InterPro" id="IPR058245">
    <property type="entry name" value="NreC/VraR/RcsB-like_REC"/>
</dbReference>
<dbReference type="NCBIfam" id="TIGR00254">
    <property type="entry name" value="GGDEF"/>
    <property type="match status" value="1"/>
</dbReference>
<dbReference type="EC" id="2.7.7.65" evidence="1"/>
<keyword evidence="3" id="KW-0597">Phosphoprotein</keyword>
<dbReference type="Proteomes" id="UP001321445">
    <property type="component" value="Chromosome"/>
</dbReference>
<dbReference type="InterPro" id="IPR000160">
    <property type="entry name" value="GGDEF_dom"/>
</dbReference>
<evidence type="ECO:0000256" key="1">
    <source>
        <dbReference type="ARBA" id="ARBA00012528"/>
    </source>
</evidence>
<proteinExistence type="predicted"/>
<evidence type="ECO:0000256" key="3">
    <source>
        <dbReference type="PROSITE-ProRule" id="PRU00169"/>
    </source>
</evidence>
<dbReference type="SUPFAM" id="SSF55785">
    <property type="entry name" value="PYP-like sensor domain (PAS domain)"/>
    <property type="match status" value="1"/>
</dbReference>
<dbReference type="Gene3D" id="3.30.70.270">
    <property type="match status" value="1"/>
</dbReference>
<dbReference type="PANTHER" id="PTHR45138:SF9">
    <property type="entry name" value="DIGUANYLATE CYCLASE DGCM-RELATED"/>
    <property type="match status" value="1"/>
</dbReference>
<dbReference type="PANTHER" id="PTHR45138">
    <property type="entry name" value="REGULATORY COMPONENTS OF SENSORY TRANSDUCTION SYSTEM"/>
    <property type="match status" value="1"/>
</dbReference>